<comment type="caution">
    <text evidence="2">The sequence shown here is derived from an EMBL/GenBank/DDBJ whole genome shotgun (WGS) entry which is preliminary data.</text>
</comment>
<gene>
    <name evidence="2" type="ORF">ACFO6V_07330</name>
</gene>
<keyword evidence="1" id="KW-0732">Signal</keyword>
<feature type="chain" id="PRO_5045062657" description="Ca2+-binding RTX toxin-like protein" evidence="1">
    <location>
        <begin position="29"/>
        <end position="1927"/>
    </location>
</feature>
<dbReference type="RefSeq" id="WP_377133734.1">
    <property type="nucleotide sequence ID" value="NZ_JBHSFI010000003.1"/>
</dbReference>
<accession>A0ABV9HEZ0</accession>
<dbReference type="EMBL" id="JBHSFI010000003">
    <property type="protein sequence ID" value="MFC4628038.1"/>
    <property type="molecule type" value="Genomic_DNA"/>
</dbReference>
<dbReference type="Proteomes" id="UP001596011">
    <property type="component" value="Unassembled WGS sequence"/>
</dbReference>
<evidence type="ECO:0000313" key="3">
    <source>
        <dbReference type="Proteomes" id="UP001596011"/>
    </source>
</evidence>
<sequence>MVALKHNGVALSAVVALLLGLGVAPAAAAPDPGPAPQDDAVTALDSPVLPQAIEEVPALDPGPDGQVLVEQVPNGATQQVATLPALAPASGSPDVPMAAVEPEPAVGPGSVTLPTRPAQELVDATAADALTTLDAAGRLSDGRPDLDAADLQPQIATTTPADASRIATRLELETALADVELSADLGVDPLAVLEALPDGIPRVTYRVCSESETQTVSCTMRLPLAVPAIVDATGDGTPDVLADLLPAASLDDVSLAVEELLDAQVLLDDAQSRLTNLLELMEDPVWLLLNPWALVEVLELRGLVEDLTETVTAKTEALLNVIHLGLAMLEVRLPTSEFAGEDLPAHVWAVYDIPGAKRLSVGFDGYRRGTSLSTATLGLFTFSPFSLLAGELDINAHLAQVGAGEAMAVTAGFSTVADTEEGEAVDPTVASAQFSPVPGLFSVDVEVKPATEEHDQTAVVESFSTTETRLDALVLANARTGDAPEDRFVQAVVDRVPTKVRAELTWTGAGDRADLAYAADSVISGLLFADFTYAGGTDLVQATRATAQDLPAQLDAALATEESGSVTLDYTASSRMTGIDVAYFDLAGELVLRGGLDDIPTTVSLLADVASGRALFDAPGALGAAYVDASQGLGEYPPADGDHVTLVTDGADLGVSARVSGLELVDAYFDDHPRVTTAFAPGGQSFDAAGNLDGVHRARAHISNLPADATIDVSTQAQQVRYTASGVIDRASMAYTNTQAGPSVTAVVHEVPATVALDYTLGEAPRVVYEASSEVPRVDFFASPHHVADLDPTGDEYVSALIEDIPATIDVGMDFRAQHLEGTLSSRLGGIDLTARLPVGDRVWTAGADLEGIPTRFDADWADGTVRARALTGTMSSIDLFAANHADHVAPVGLRLAGTYHQRTGNIDAAVATRDLTHVEYADNGEAQSFRLETDTAGDPVFVDVDALLTDANGADDTRLALLGRVDNLPAIMDVVFTGDRLTYTADRRIGLTLEARLGKVAALDGLGAPLYDNGVAAVARACATGTGCAADDSPFCTEDRGCLAVVGTISMQGLPTEVTADLAARTVHLAGYRPPSDTLQAYVRLIGMIDALPDLRAEATLTGLPDELDLTVGPVTFGDGTIDAGYTASAPLGALTLRAQADTTYDGFPHLRARGEVSGLPRSLAIASTIAERTVATMTSSAPVDRIGLVVTGASSGYLDAALTDVPAQAEVVVDTAAARATGTASAPLGGVTVLANNLPYQGEKWAAWLDIEGIPAGFEVAWGEGEFGFRSTAGALTRATAAVTNHAGAQAPDGSHLAFHYDEASGRIDASVSAAGIEQATYSRSGPDQEAELRMAEQDVALDGNLVLVAGGVADTQLALSGVLHAPNTVLLTIAEGKFTYTADTNTGLLLQAEGGKVAALENLADRGKRGAPLFDNGVAARATTCADGPGCSTDVVPELCDAVDGCLGAVMNLNLQGLPTAVTVDAAQQTVDIGGLRNPGRQLQVYAEAFDVIPGVPRAEALLDLSGMPENLDVTVGPSRFGAGAEGREIELGYRASDEIGALDARVEADTTDYGEMRGQVTVGAVPQSTNLLVAVGEETTVTTTLSSPLDSLEIRATAVDVLGEGSNGSAFLQLTDVPAVTALTVSGFDASEGFAAPTLSYTGKDGQGAGASTLDGLVEVEAALIQGIPVGEPLPLTGNAAIEFTDLGATSSAVLEATGALRLESQPSTGELAVHVKVETGIQLSFDKERIWEDRCDPSTALVMDGHLNLPTVRADLRLVADSISELRLRPDRTGTWAAMGVEGDYESLTTDFAEILIVPDIDLDLTYERDWIPDVTVGLEIGPEDAVHGVILHVSDNDRRTLAGVVEVLNVPVPVFTTPGRLRAEKNHAVLYGADGQQMLSYWHLDPFPVDWEHDTISVLIHTVNQHALNPFEPEEPEEPCE</sequence>
<organism evidence="2 3">
    <name type="scientific">Promicromonospora alba</name>
    <dbReference type="NCBI Taxonomy" id="1616110"/>
    <lineage>
        <taxon>Bacteria</taxon>
        <taxon>Bacillati</taxon>
        <taxon>Actinomycetota</taxon>
        <taxon>Actinomycetes</taxon>
        <taxon>Micrococcales</taxon>
        <taxon>Promicromonosporaceae</taxon>
        <taxon>Promicromonospora</taxon>
    </lineage>
</organism>
<evidence type="ECO:0000256" key="1">
    <source>
        <dbReference type="SAM" id="SignalP"/>
    </source>
</evidence>
<name>A0ABV9HEZ0_9MICO</name>
<evidence type="ECO:0008006" key="4">
    <source>
        <dbReference type="Google" id="ProtNLM"/>
    </source>
</evidence>
<keyword evidence="3" id="KW-1185">Reference proteome</keyword>
<protein>
    <recommendedName>
        <fullName evidence="4">Ca2+-binding RTX toxin-like protein</fullName>
    </recommendedName>
</protein>
<feature type="signal peptide" evidence="1">
    <location>
        <begin position="1"/>
        <end position="28"/>
    </location>
</feature>
<reference evidence="3" key="1">
    <citation type="journal article" date="2019" name="Int. J. Syst. Evol. Microbiol.">
        <title>The Global Catalogue of Microorganisms (GCM) 10K type strain sequencing project: providing services to taxonomists for standard genome sequencing and annotation.</title>
        <authorList>
            <consortium name="The Broad Institute Genomics Platform"/>
            <consortium name="The Broad Institute Genome Sequencing Center for Infectious Disease"/>
            <person name="Wu L."/>
            <person name="Ma J."/>
        </authorList>
    </citation>
    <scope>NUCLEOTIDE SEQUENCE [LARGE SCALE GENOMIC DNA]</scope>
    <source>
        <strain evidence="3">CCUG 42722</strain>
    </source>
</reference>
<proteinExistence type="predicted"/>
<evidence type="ECO:0000313" key="2">
    <source>
        <dbReference type="EMBL" id="MFC4628038.1"/>
    </source>
</evidence>